<evidence type="ECO:0000259" key="1">
    <source>
        <dbReference type="Pfam" id="PF21880"/>
    </source>
</evidence>
<evidence type="ECO:0000313" key="3">
    <source>
        <dbReference type="Proteomes" id="UP000198706"/>
    </source>
</evidence>
<dbReference type="Pfam" id="PF21880">
    <property type="entry name" value="DUF6916"/>
    <property type="match status" value="1"/>
</dbReference>
<accession>A0A1G9PQ07</accession>
<name>A0A1G9PQ07_9PSED</name>
<reference evidence="2 3" key="1">
    <citation type="submission" date="2016-10" db="EMBL/GenBank/DDBJ databases">
        <authorList>
            <person name="de Groot N.N."/>
        </authorList>
    </citation>
    <scope>NUCLEOTIDE SEQUENCE [LARGE SCALE GENOMIC DNA]</scope>
    <source>
        <strain evidence="2 3">JCM 21544</strain>
    </source>
</reference>
<gene>
    <name evidence="2" type="ORF">SAMN05216186_1403</name>
</gene>
<feature type="domain" description="DUF6916" evidence="1">
    <location>
        <begin position="14"/>
        <end position="102"/>
    </location>
</feature>
<dbReference type="Proteomes" id="UP000198706">
    <property type="component" value="Unassembled WGS sequence"/>
</dbReference>
<evidence type="ECO:0000313" key="2">
    <source>
        <dbReference type="EMBL" id="SDM00571.1"/>
    </source>
</evidence>
<dbReference type="AlphaFoldDB" id="A0A1G9PQ07"/>
<dbReference type="InterPro" id="IPR054209">
    <property type="entry name" value="DUF6916"/>
</dbReference>
<sequence>MKENDETMAAITLRERFVRAEGESFQLLLAPGQTLDVTLQTVEERKAMNVRYECFSLLFLLPAEVQLPQAVYRLGHEGDCWDLLMTPTRPDETGRQGLEAIFHREKESALQTV</sequence>
<organism evidence="2 3">
    <name type="scientific">Pseudomonas indica</name>
    <dbReference type="NCBI Taxonomy" id="137658"/>
    <lineage>
        <taxon>Bacteria</taxon>
        <taxon>Pseudomonadati</taxon>
        <taxon>Pseudomonadota</taxon>
        <taxon>Gammaproteobacteria</taxon>
        <taxon>Pseudomonadales</taxon>
        <taxon>Pseudomonadaceae</taxon>
        <taxon>Pseudomonas</taxon>
    </lineage>
</organism>
<proteinExistence type="predicted"/>
<keyword evidence="3" id="KW-1185">Reference proteome</keyword>
<protein>
    <recommendedName>
        <fullName evidence="1">DUF6916 domain-containing protein</fullName>
    </recommendedName>
</protein>
<dbReference type="STRING" id="137658.SAMN05216186_1403"/>
<dbReference type="EMBL" id="FNFD01000040">
    <property type="protein sequence ID" value="SDM00571.1"/>
    <property type="molecule type" value="Genomic_DNA"/>
</dbReference>